<keyword evidence="9" id="KW-0863">Zinc-finger</keyword>
<keyword evidence="5" id="KW-0255">Endonuclease</keyword>
<keyword evidence="9" id="KW-0862">Zinc</keyword>
<gene>
    <name evidence="12" type="ORF">AX774_g1514</name>
</gene>
<dbReference type="Proteomes" id="UP000188320">
    <property type="component" value="Unassembled WGS sequence"/>
</dbReference>
<comment type="caution">
    <text evidence="12">The sequence shown here is derived from an EMBL/GenBank/DDBJ whole genome shotgun (WGS) entry which is preliminary data.</text>
</comment>
<evidence type="ECO:0000256" key="10">
    <source>
        <dbReference type="SAM" id="MobiDB-lite"/>
    </source>
</evidence>
<dbReference type="PROSITE" id="PS50158">
    <property type="entry name" value="ZF_CCHC"/>
    <property type="match status" value="1"/>
</dbReference>
<name>A0A1R1PVF9_ZANCU</name>
<dbReference type="GO" id="GO:0004519">
    <property type="term" value="F:endonuclease activity"/>
    <property type="evidence" value="ECO:0007669"/>
    <property type="project" value="UniProtKB-KW"/>
</dbReference>
<dbReference type="Pfam" id="PF17921">
    <property type="entry name" value="Integrase_H2C2"/>
    <property type="match status" value="1"/>
</dbReference>
<organism evidence="12 13">
    <name type="scientific">Zancudomyces culisetae</name>
    <name type="common">Gut fungus</name>
    <name type="synonym">Smittium culisetae</name>
    <dbReference type="NCBI Taxonomy" id="1213189"/>
    <lineage>
        <taxon>Eukaryota</taxon>
        <taxon>Fungi</taxon>
        <taxon>Fungi incertae sedis</taxon>
        <taxon>Zoopagomycota</taxon>
        <taxon>Kickxellomycotina</taxon>
        <taxon>Harpellomycetes</taxon>
        <taxon>Harpellales</taxon>
        <taxon>Legeriomycetaceae</taxon>
        <taxon>Zancudomyces</taxon>
    </lineage>
</organism>
<feature type="region of interest" description="Disordered" evidence="10">
    <location>
        <begin position="92"/>
        <end position="124"/>
    </location>
</feature>
<dbReference type="AlphaFoldDB" id="A0A1R1PVF9"/>
<dbReference type="Pfam" id="PF17917">
    <property type="entry name" value="RT_RNaseH"/>
    <property type="match status" value="1"/>
</dbReference>
<evidence type="ECO:0000256" key="3">
    <source>
        <dbReference type="ARBA" id="ARBA00022695"/>
    </source>
</evidence>
<evidence type="ECO:0000256" key="5">
    <source>
        <dbReference type="ARBA" id="ARBA00022759"/>
    </source>
</evidence>
<feature type="non-terminal residue" evidence="12">
    <location>
        <position position="755"/>
    </location>
</feature>
<dbReference type="Gene3D" id="3.10.10.10">
    <property type="entry name" value="HIV Type 1 Reverse Transcriptase, subunit A, domain 1"/>
    <property type="match status" value="1"/>
</dbReference>
<evidence type="ECO:0000256" key="7">
    <source>
        <dbReference type="ARBA" id="ARBA00022918"/>
    </source>
</evidence>
<evidence type="ECO:0000256" key="9">
    <source>
        <dbReference type="PROSITE-ProRule" id="PRU00047"/>
    </source>
</evidence>
<dbReference type="Pfam" id="PF13975">
    <property type="entry name" value="gag-asp_proteas"/>
    <property type="match status" value="1"/>
</dbReference>
<dbReference type="InterPro" id="IPR041588">
    <property type="entry name" value="Integrase_H2C2"/>
</dbReference>
<dbReference type="InterPro" id="IPR041577">
    <property type="entry name" value="RT_RNaseH_2"/>
</dbReference>
<keyword evidence="9" id="KW-0479">Metal-binding</keyword>
<dbReference type="InterPro" id="IPR050951">
    <property type="entry name" value="Retrovirus_Pol_polyprotein"/>
</dbReference>
<dbReference type="InterPro" id="IPR021109">
    <property type="entry name" value="Peptidase_aspartic_dom_sf"/>
</dbReference>
<dbReference type="GO" id="GO:0016787">
    <property type="term" value="F:hydrolase activity"/>
    <property type="evidence" value="ECO:0007669"/>
    <property type="project" value="UniProtKB-KW"/>
</dbReference>
<proteinExistence type="predicted"/>
<evidence type="ECO:0000256" key="8">
    <source>
        <dbReference type="ARBA" id="ARBA00023268"/>
    </source>
</evidence>
<dbReference type="CDD" id="cd09274">
    <property type="entry name" value="RNase_HI_RT_Ty3"/>
    <property type="match status" value="1"/>
</dbReference>
<dbReference type="InterPro" id="IPR041373">
    <property type="entry name" value="RT_RNaseH"/>
</dbReference>
<evidence type="ECO:0000256" key="2">
    <source>
        <dbReference type="ARBA" id="ARBA00022679"/>
    </source>
</evidence>
<evidence type="ECO:0000313" key="13">
    <source>
        <dbReference type="Proteomes" id="UP000188320"/>
    </source>
</evidence>
<dbReference type="OrthoDB" id="6761011at2759"/>
<evidence type="ECO:0000313" key="12">
    <source>
        <dbReference type="EMBL" id="OMH84950.1"/>
    </source>
</evidence>
<dbReference type="SUPFAM" id="SSF50630">
    <property type="entry name" value="Acid proteases"/>
    <property type="match status" value="1"/>
</dbReference>
<dbReference type="Gene3D" id="3.30.70.270">
    <property type="match status" value="1"/>
</dbReference>
<keyword evidence="2" id="KW-0808">Transferase</keyword>
<keyword evidence="6" id="KW-0378">Hydrolase</keyword>
<evidence type="ECO:0000259" key="11">
    <source>
        <dbReference type="PROSITE" id="PS50158"/>
    </source>
</evidence>
<keyword evidence="7" id="KW-0695">RNA-directed DNA polymerase</keyword>
<dbReference type="EC" id="2.7.7.49" evidence="1"/>
<dbReference type="CDD" id="cd00303">
    <property type="entry name" value="retropepsin_like"/>
    <property type="match status" value="1"/>
</dbReference>
<dbReference type="Pfam" id="PF17919">
    <property type="entry name" value="RT_RNaseH_2"/>
    <property type="match status" value="1"/>
</dbReference>
<keyword evidence="8" id="KW-0511">Multifunctional enzyme</keyword>
<accession>A0A1R1PVF9</accession>
<evidence type="ECO:0000256" key="4">
    <source>
        <dbReference type="ARBA" id="ARBA00022722"/>
    </source>
</evidence>
<dbReference type="Gene3D" id="2.40.70.10">
    <property type="entry name" value="Acid Proteases"/>
    <property type="match status" value="1"/>
</dbReference>
<protein>
    <recommendedName>
        <fullName evidence="1">RNA-directed DNA polymerase</fullName>
        <ecNumber evidence="1">2.7.7.49</ecNumber>
    </recommendedName>
</protein>
<dbReference type="InterPro" id="IPR043128">
    <property type="entry name" value="Rev_trsase/Diguanyl_cyclase"/>
</dbReference>
<dbReference type="PANTHER" id="PTHR37984">
    <property type="entry name" value="PROTEIN CBG26694"/>
    <property type="match status" value="1"/>
</dbReference>
<evidence type="ECO:0000256" key="6">
    <source>
        <dbReference type="ARBA" id="ARBA00022801"/>
    </source>
</evidence>
<keyword evidence="4" id="KW-0540">Nuclease</keyword>
<dbReference type="GO" id="GO:0003676">
    <property type="term" value="F:nucleic acid binding"/>
    <property type="evidence" value="ECO:0007669"/>
    <property type="project" value="InterPro"/>
</dbReference>
<feature type="compositionally biased region" description="Basic and acidic residues" evidence="10">
    <location>
        <begin position="111"/>
        <end position="123"/>
    </location>
</feature>
<dbReference type="SUPFAM" id="SSF56672">
    <property type="entry name" value="DNA/RNA polymerases"/>
    <property type="match status" value="2"/>
</dbReference>
<keyword evidence="13" id="KW-1185">Reference proteome</keyword>
<reference evidence="13" key="1">
    <citation type="submission" date="2017-01" db="EMBL/GenBank/DDBJ databases">
        <authorList>
            <person name="Wang Y."/>
            <person name="White M."/>
            <person name="Kvist S."/>
            <person name="Moncalvo J.-M."/>
        </authorList>
    </citation>
    <scope>NUCLEOTIDE SEQUENCE [LARGE SCALE GENOMIC DNA]</scope>
    <source>
        <strain evidence="13">COL-18-3</strain>
    </source>
</reference>
<feature type="non-terminal residue" evidence="12">
    <location>
        <position position="1"/>
    </location>
</feature>
<dbReference type="InterPro" id="IPR001878">
    <property type="entry name" value="Znf_CCHC"/>
</dbReference>
<keyword evidence="3" id="KW-0548">Nucleotidyltransferase</keyword>
<feature type="domain" description="CCHC-type" evidence="11">
    <location>
        <begin position="24"/>
        <end position="40"/>
    </location>
</feature>
<dbReference type="GO" id="GO:0008270">
    <property type="term" value="F:zinc ion binding"/>
    <property type="evidence" value="ECO:0007669"/>
    <property type="project" value="UniProtKB-KW"/>
</dbReference>
<dbReference type="PANTHER" id="PTHR37984:SF5">
    <property type="entry name" value="PROTEIN NYNRIN-LIKE"/>
    <property type="match status" value="1"/>
</dbReference>
<dbReference type="Gene3D" id="1.10.340.70">
    <property type="match status" value="1"/>
</dbReference>
<evidence type="ECO:0000256" key="1">
    <source>
        <dbReference type="ARBA" id="ARBA00012493"/>
    </source>
</evidence>
<dbReference type="GO" id="GO:0003964">
    <property type="term" value="F:RNA-directed DNA polymerase activity"/>
    <property type="evidence" value="ECO:0007669"/>
    <property type="project" value="UniProtKB-KW"/>
</dbReference>
<sequence length="755" mass="86747">CNSLRITTCLTNKTRSVTTPRPVRCFNCHKLGHKRYECKQSTNPYRNQPPQQDRGINLLESERVDADDNEVLEVQRRKNLDVSTNPYKMVQPRTKTTKEQQQQNMDVTMQEDTKSAEPKKQVNKEPTPLRMAEKVKPFSLSDELATFYPHISFPQLLEVSPKLSNELSMLNKKVKKTEINEIWIEEPKQSNCKIVASVFGKEIVAIVDTGAVCSVATPDLIEIWGLVPEPDEDQIIITADGKRHHTNGKLTDLPLAVGGIEFSVDMIIMDRADNTLILGTDFLQKYKVIIDLRSRSIKIPIKNAELVVPMHISLGNKNMEPNHMEIYLMAKPDSTTADETDKYDDSRFEELREEYSELFVEDLEELTQTDVVEHTIDLTDEKAIKQRPYRIPYHLQQKVRDELRIIEENKIISPCASEWCSPMNSVSLTAESTVTQKQDIPSHAEDRIPWARVDNRRNWYQPSKDCSYSEVSKAQFSEGIAVISRTHRNTNWTWDEEKGKAFEQLKEALCSPSTLAHPDWSQEFILTTDASIKGIGGILSQSNGGEEKPRNTFGRSCADMVNQKLKYYLWGRHFTIRTDHKSLIKLFEGSENTGRVARWAMILRNYDYTITHCPGKNNPADALTRLEQEKSEEPMETIDICTLDYLYYEAIKNYLGTFSYPNNSDESFRKKLRAKSRKYKLQGDKLVRIIKGATKEVLHEKNAYEVIKSIHVEGHFGIENTWRSVIEKYTGEGLFETVKAVVKQCEVCQLYKGSR</sequence>
<dbReference type="InterPro" id="IPR043502">
    <property type="entry name" value="DNA/RNA_pol_sf"/>
</dbReference>
<dbReference type="EMBL" id="LSSK01000127">
    <property type="protein sequence ID" value="OMH84950.1"/>
    <property type="molecule type" value="Genomic_DNA"/>
</dbReference>